<sequence>MPLLVLKGGVALAIALLATGCTYDHMQRTDRVSFRAGNAVRANMAIQTVNPSKGSQYVTTGLGASGSVMPVAPAQP</sequence>
<dbReference type="Proteomes" id="UP000078389">
    <property type="component" value="Unassembled WGS sequence"/>
</dbReference>
<proteinExistence type="predicted"/>
<evidence type="ECO:0000313" key="1">
    <source>
        <dbReference type="EMBL" id="OAM75294.1"/>
    </source>
</evidence>
<dbReference type="PROSITE" id="PS51257">
    <property type="entry name" value="PROKAR_LIPOPROTEIN"/>
    <property type="match status" value="1"/>
</dbReference>
<name>A0A178HTD4_9HYPH</name>
<dbReference type="OrthoDB" id="7951390at2"/>
<comment type="caution">
    <text evidence="1">The sequence shown here is derived from an EMBL/GenBank/DDBJ whole genome shotgun (WGS) entry which is preliminary data.</text>
</comment>
<evidence type="ECO:0000313" key="2">
    <source>
        <dbReference type="Proteomes" id="UP000078389"/>
    </source>
</evidence>
<keyword evidence="2" id="KW-1185">Reference proteome</keyword>
<gene>
    <name evidence="1" type="ORF">A3840_14755</name>
</gene>
<dbReference type="STRING" id="1770058.A3840_14755"/>
<reference evidence="1 2" key="1">
    <citation type="submission" date="2016-03" db="EMBL/GenBank/DDBJ databases">
        <title>Genome sequencing of Devosia sp. S37.</title>
        <authorList>
            <person name="Mohd Nor M."/>
        </authorList>
    </citation>
    <scope>NUCLEOTIDE SEQUENCE [LARGE SCALE GENOMIC DNA]</scope>
    <source>
        <strain evidence="1 2">S37</strain>
    </source>
</reference>
<organism evidence="1 2">
    <name type="scientific">Devosia elaeis</name>
    <dbReference type="NCBI Taxonomy" id="1770058"/>
    <lineage>
        <taxon>Bacteria</taxon>
        <taxon>Pseudomonadati</taxon>
        <taxon>Pseudomonadota</taxon>
        <taxon>Alphaproteobacteria</taxon>
        <taxon>Hyphomicrobiales</taxon>
        <taxon>Devosiaceae</taxon>
        <taxon>Devosia</taxon>
    </lineage>
</organism>
<accession>A0A178HTD4</accession>
<protein>
    <submittedName>
        <fullName evidence="1">Uncharacterized protein</fullName>
    </submittedName>
</protein>
<dbReference type="EMBL" id="LVVY01000112">
    <property type="protein sequence ID" value="OAM75294.1"/>
    <property type="molecule type" value="Genomic_DNA"/>
</dbReference>
<dbReference type="AlphaFoldDB" id="A0A178HTD4"/>
<dbReference type="RefSeq" id="WP_067458395.1">
    <property type="nucleotide sequence ID" value="NZ_LVVY01000112.1"/>
</dbReference>